<keyword evidence="2" id="KW-1185">Reference proteome</keyword>
<proteinExistence type="predicted"/>
<protein>
    <submittedName>
        <fullName evidence="1">Uncharacterized protein</fullName>
    </submittedName>
</protein>
<evidence type="ECO:0000313" key="2">
    <source>
        <dbReference type="Proteomes" id="UP001055811"/>
    </source>
</evidence>
<evidence type="ECO:0000313" key="1">
    <source>
        <dbReference type="EMBL" id="KAI3788097.1"/>
    </source>
</evidence>
<organism evidence="1 2">
    <name type="scientific">Cichorium intybus</name>
    <name type="common">Chicory</name>
    <dbReference type="NCBI Taxonomy" id="13427"/>
    <lineage>
        <taxon>Eukaryota</taxon>
        <taxon>Viridiplantae</taxon>
        <taxon>Streptophyta</taxon>
        <taxon>Embryophyta</taxon>
        <taxon>Tracheophyta</taxon>
        <taxon>Spermatophyta</taxon>
        <taxon>Magnoliopsida</taxon>
        <taxon>eudicotyledons</taxon>
        <taxon>Gunneridae</taxon>
        <taxon>Pentapetalae</taxon>
        <taxon>asterids</taxon>
        <taxon>campanulids</taxon>
        <taxon>Asterales</taxon>
        <taxon>Asteraceae</taxon>
        <taxon>Cichorioideae</taxon>
        <taxon>Cichorieae</taxon>
        <taxon>Cichoriinae</taxon>
        <taxon>Cichorium</taxon>
    </lineage>
</organism>
<comment type="caution">
    <text evidence="1">The sequence shown here is derived from an EMBL/GenBank/DDBJ whole genome shotgun (WGS) entry which is preliminary data.</text>
</comment>
<name>A0ACB9GZF1_CICIN</name>
<dbReference type="EMBL" id="CM042009">
    <property type="protein sequence ID" value="KAI3788097.1"/>
    <property type="molecule type" value="Genomic_DNA"/>
</dbReference>
<dbReference type="Proteomes" id="UP001055811">
    <property type="component" value="Linkage Group LG01"/>
</dbReference>
<gene>
    <name evidence="1" type="ORF">L2E82_00760</name>
</gene>
<accession>A0ACB9GZF1</accession>
<sequence length="99" mass="10683">MAAPAILLRVTIAEHGGSGEGNEVMGREVRGGTDGCFFCELKVVRKEAMVDHLQVHLMPPYGTPPHPYVAMYPPGGIYAHPSMPPRSGVGFLLLKDKLL</sequence>
<reference evidence="1 2" key="2">
    <citation type="journal article" date="2022" name="Mol. Ecol. Resour.">
        <title>The genomes of chicory, endive, great burdock and yacon provide insights into Asteraceae paleo-polyploidization history and plant inulin production.</title>
        <authorList>
            <person name="Fan W."/>
            <person name="Wang S."/>
            <person name="Wang H."/>
            <person name="Wang A."/>
            <person name="Jiang F."/>
            <person name="Liu H."/>
            <person name="Zhao H."/>
            <person name="Xu D."/>
            <person name="Zhang Y."/>
        </authorList>
    </citation>
    <scope>NUCLEOTIDE SEQUENCE [LARGE SCALE GENOMIC DNA]</scope>
    <source>
        <strain evidence="2">cv. Punajuju</strain>
        <tissue evidence="1">Leaves</tissue>
    </source>
</reference>
<reference evidence="2" key="1">
    <citation type="journal article" date="2022" name="Mol. Ecol. Resour.">
        <title>The genomes of chicory, endive, great burdock and yacon provide insights into Asteraceae palaeo-polyploidization history and plant inulin production.</title>
        <authorList>
            <person name="Fan W."/>
            <person name="Wang S."/>
            <person name="Wang H."/>
            <person name="Wang A."/>
            <person name="Jiang F."/>
            <person name="Liu H."/>
            <person name="Zhao H."/>
            <person name="Xu D."/>
            <person name="Zhang Y."/>
        </authorList>
    </citation>
    <scope>NUCLEOTIDE SEQUENCE [LARGE SCALE GENOMIC DNA]</scope>
    <source>
        <strain evidence="2">cv. Punajuju</strain>
    </source>
</reference>